<keyword evidence="2" id="KW-0472">Membrane</keyword>
<dbReference type="GO" id="GO:0003677">
    <property type="term" value="F:DNA binding"/>
    <property type="evidence" value="ECO:0007669"/>
    <property type="project" value="InterPro"/>
</dbReference>
<keyword evidence="4" id="KW-0540">Nuclease</keyword>
<feature type="transmembrane region" description="Helical" evidence="2">
    <location>
        <begin position="9"/>
        <end position="26"/>
    </location>
</feature>
<name>A0A1L8QWS6_9ENTE</name>
<dbReference type="AlphaFoldDB" id="A0A1L8QWS6"/>
<dbReference type="EMBL" id="JXKD01000002">
    <property type="protein sequence ID" value="OJG11956.1"/>
    <property type="molecule type" value="Genomic_DNA"/>
</dbReference>
<protein>
    <submittedName>
        <fullName evidence="4">Restriction endonuclease</fullName>
    </submittedName>
</protein>
<reference evidence="4" key="2">
    <citation type="journal article" date="2021" name="PeerJ">
        <title>Extensive microbial diversity within the chicken gut microbiome revealed by metagenomics and culture.</title>
        <authorList>
            <person name="Gilroy R."/>
            <person name="Ravi A."/>
            <person name="Getino M."/>
            <person name="Pursley I."/>
            <person name="Horton D.L."/>
            <person name="Alikhan N.F."/>
            <person name="Baker D."/>
            <person name="Gharbi K."/>
            <person name="Hall N."/>
            <person name="Watson M."/>
            <person name="Adriaenssens E.M."/>
            <person name="Foster-Nyarko E."/>
            <person name="Jarju S."/>
            <person name="Secka A."/>
            <person name="Antonio M."/>
            <person name="Oren A."/>
            <person name="Chaudhuri R.R."/>
            <person name="La Ragione R."/>
            <person name="Hildebrand F."/>
            <person name="Pallen M.J."/>
        </authorList>
    </citation>
    <scope>NUCLEOTIDE SEQUENCE</scope>
    <source>
        <strain evidence="4">150</strain>
    </source>
</reference>
<comment type="caution">
    <text evidence="5">The sequence shown here is derived from an EMBL/GenBank/DDBJ whole genome shotgun (WGS) entry which is preliminary data.</text>
</comment>
<evidence type="ECO:0000256" key="2">
    <source>
        <dbReference type="SAM" id="Phobius"/>
    </source>
</evidence>
<gene>
    <name evidence="4" type="ORF">K8V42_01215</name>
    <name evidence="5" type="ORF">RU93_GL001189</name>
</gene>
<feature type="transmembrane region" description="Helical" evidence="2">
    <location>
        <begin position="32"/>
        <end position="52"/>
    </location>
</feature>
<dbReference type="EMBL" id="JAJJVO010000018">
    <property type="protein sequence ID" value="MCC9272890.1"/>
    <property type="molecule type" value="Genomic_DNA"/>
</dbReference>
<dbReference type="OrthoDB" id="9797274at2"/>
<evidence type="ECO:0000313" key="4">
    <source>
        <dbReference type="EMBL" id="MCC9272890.1"/>
    </source>
</evidence>
<keyword evidence="1" id="KW-0378">Hydrolase</keyword>
<evidence type="ECO:0000313" key="6">
    <source>
        <dbReference type="Proteomes" id="UP000182149"/>
    </source>
</evidence>
<dbReference type="InterPro" id="IPR052906">
    <property type="entry name" value="Type_IV_Methyl-Rstrct_Enzyme"/>
</dbReference>
<organism evidence="5 6">
    <name type="scientific">Enterococcus aquimarinus</name>
    <dbReference type="NCBI Taxonomy" id="328396"/>
    <lineage>
        <taxon>Bacteria</taxon>
        <taxon>Bacillati</taxon>
        <taxon>Bacillota</taxon>
        <taxon>Bacilli</taxon>
        <taxon>Lactobacillales</taxon>
        <taxon>Enterococcaceae</taxon>
        <taxon>Enterococcus</taxon>
    </lineage>
</organism>
<dbReference type="GO" id="GO:0009307">
    <property type="term" value="P:DNA restriction-modification system"/>
    <property type="evidence" value="ECO:0007669"/>
    <property type="project" value="InterPro"/>
</dbReference>
<dbReference type="PANTHER" id="PTHR30015:SF6">
    <property type="entry name" value="SLL1429 PROTEIN"/>
    <property type="match status" value="1"/>
</dbReference>
<keyword evidence="2" id="KW-1133">Transmembrane helix</keyword>
<feature type="domain" description="Restriction endonuclease type IV Mrr" evidence="3">
    <location>
        <begin position="66"/>
        <end position="176"/>
    </location>
</feature>
<dbReference type="STRING" id="328396.RU93_GL001189"/>
<sequence length="183" mass="20995">MKKKEESQLINLFVVGVLMVIASFLYPMARPLRLMGVMAIVIGIVPFLYGTLSEKKRHSRAKISEIDEMKGYEFERYIVFLLLNNGYQNVSDTGEGPDQGVDVRATKEGVTYGIQCKRWKKRVGNKAVQEIHAGKDFYKLDRGIVVTNNYFTNSAKQLAKKLKIELWDRDDLMKMIEKIPISK</sequence>
<dbReference type="InterPro" id="IPR011335">
    <property type="entry name" value="Restrct_endonuc-II-like"/>
</dbReference>
<evidence type="ECO:0000259" key="3">
    <source>
        <dbReference type="Pfam" id="PF04471"/>
    </source>
</evidence>
<evidence type="ECO:0000313" key="5">
    <source>
        <dbReference type="EMBL" id="OJG11956.1"/>
    </source>
</evidence>
<evidence type="ECO:0000256" key="1">
    <source>
        <dbReference type="ARBA" id="ARBA00022801"/>
    </source>
</evidence>
<accession>A0A1L8QWS6</accession>
<dbReference type="InterPro" id="IPR007560">
    <property type="entry name" value="Restrct_endonuc_IV_Mrr"/>
</dbReference>
<dbReference type="InterPro" id="IPR011856">
    <property type="entry name" value="tRNA_endonuc-like_dom_sf"/>
</dbReference>
<reference evidence="4" key="3">
    <citation type="submission" date="2021-11" db="EMBL/GenBank/DDBJ databases">
        <authorList>
            <person name="Gilroy R."/>
        </authorList>
    </citation>
    <scope>NUCLEOTIDE SEQUENCE</scope>
    <source>
        <strain evidence="4">150</strain>
    </source>
</reference>
<dbReference type="GO" id="GO:0015666">
    <property type="term" value="F:restriction endodeoxyribonuclease activity"/>
    <property type="evidence" value="ECO:0007669"/>
    <property type="project" value="TreeGrafter"/>
</dbReference>
<dbReference type="SUPFAM" id="SSF52980">
    <property type="entry name" value="Restriction endonuclease-like"/>
    <property type="match status" value="1"/>
</dbReference>
<dbReference type="Pfam" id="PF04471">
    <property type="entry name" value="Mrr_cat"/>
    <property type="match status" value="1"/>
</dbReference>
<keyword evidence="2" id="KW-0812">Transmembrane</keyword>
<reference evidence="5 6" key="1">
    <citation type="submission" date="2014-12" db="EMBL/GenBank/DDBJ databases">
        <title>Draft genome sequences of 29 type strains of Enterococci.</title>
        <authorList>
            <person name="Zhong Z."/>
            <person name="Sun Z."/>
            <person name="Liu W."/>
            <person name="Zhang W."/>
            <person name="Zhang H."/>
        </authorList>
    </citation>
    <scope>NUCLEOTIDE SEQUENCE [LARGE SCALE GENOMIC DNA]</scope>
    <source>
        <strain evidence="5 6">DSM 17690</strain>
    </source>
</reference>
<dbReference type="Proteomes" id="UP000813384">
    <property type="component" value="Unassembled WGS sequence"/>
</dbReference>
<dbReference type="RefSeq" id="WP_084131151.1">
    <property type="nucleotide sequence ID" value="NZ_JBHSHF010000012.1"/>
</dbReference>
<proteinExistence type="predicted"/>
<dbReference type="Proteomes" id="UP000182149">
    <property type="component" value="Unassembled WGS sequence"/>
</dbReference>
<keyword evidence="6" id="KW-1185">Reference proteome</keyword>
<keyword evidence="4" id="KW-0255">Endonuclease</keyword>
<dbReference type="PANTHER" id="PTHR30015">
    <property type="entry name" value="MRR RESTRICTION SYSTEM PROTEIN"/>
    <property type="match status" value="1"/>
</dbReference>
<dbReference type="Gene3D" id="3.40.1350.10">
    <property type="match status" value="1"/>
</dbReference>